<evidence type="ECO:0000256" key="5">
    <source>
        <dbReference type="ARBA" id="ARBA00022692"/>
    </source>
</evidence>
<feature type="region of interest" description="Disordered" evidence="9">
    <location>
        <begin position="203"/>
        <end position="258"/>
    </location>
</feature>
<keyword evidence="7 10" id="KW-1133">Transmembrane helix</keyword>
<evidence type="ECO:0000313" key="12">
    <source>
        <dbReference type="Proteomes" id="UP000026962"/>
    </source>
</evidence>
<feature type="compositionally biased region" description="Low complexity" evidence="9">
    <location>
        <begin position="48"/>
        <end position="59"/>
    </location>
</feature>
<dbReference type="OMA" id="WARMTAE"/>
<comment type="similarity">
    <text evidence="2">Belongs to the RETICULATA family.</text>
</comment>
<dbReference type="GO" id="GO:0009706">
    <property type="term" value="C:chloroplast inner membrane"/>
    <property type="evidence" value="ECO:0007669"/>
    <property type="project" value="TreeGrafter"/>
</dbReference>
<evidence type="ECO:0000256" key="10">
    <source>
        <dbReference type="SAM" id="Phobius"/>
    </source>
</evidence>
<evidence type="ECO:0000256" key="1">
    <source>
        <dbReference type="ARBA" id="ARBA00004508"/>
    </source>
</evidence>
<dbReference type="EnsemblPlants" id="OPUNC07G07910.1">
    <property type="protein sequence ID" value="OPUNC07G07910.1"/>
    <property type="gene ID" value="OPUNC07G07910"/>
</dbReference>
<dbReference type="AlphaFoldDB" id="A0A0E0LIT8"/>
<proteinExistence type="inferred from homology"/>
<reference evidence="11" key="2">
    <citation type="submission" date="2018-05" db="EMBL/GenBank/DDBJ databases">
        <title>OpunRS2 (Oryza punctata Reference Sequence Version 2).</title>
        <authorList>
            <person name="Zhang J."/>
            <person name="Kudrna D."/>
            <person name="Lee S."/>
            <person name="Talag J."/>
            <person name="Welchert J."/>
            <person name="Wing R.A."/>
        </authorList>
    </citation>
    <scope>NUCLEOTIDE SEQUENCE [LARGE SCALE GENOMIC DNA]</scope>
</reference>
<evidence type="ECO:0000256" key="6">
    <source>
        <dbReference type="ARBA" id="ARBA00022946"/>
    </source>
</evidence>
<feature type="compositionally biased region" description="Gly residues" evidence="9">
    <location>
        <begin position="220"/>
        <end position="248"/>
    </location>
</feature>
<evidence type="ECO:0000256" key="2">
    <source>
        <dbReference type="ARBA" id="ARBA00010793"/>
    </source>
</evidence>
<evidence type="ECO:0000256" key="8">
    <source>
        <dbReference type="ARBA" id="ARBA00023136"/>
    </source>
</evidence>
<dbReference type="PANTHER" id="PTHR31038:SF14">
    <property type="entry name" value="OS07G0240300 PROTEIN"/>
    <property type="match status" value="1"/>
</dbReference>
<dbReference type="eggNOG" id="ENOG502QPQK">
    <property type="taxonomic scope" value="Eukaryota"/>
</dbReference>
<keyword evidence="3" id="KW-0150">Chloroplast</keyword>
<evidence type="ECO:0000256" key="3">
    <source>
        <dbReference type="ARBA" id="ARBA00022528"/>
    </source>
</evidence>
<protein>
    <submittedName>
        <fullName evidence="11">Uncharacterized protein</fullName>
    </submittedName>
</protein>
<keyword evidence="8 10" id="KW-0472">Membrane</keyword>
<dbReference type="InterPro" id="IPR021825">
    <property type="entry name" value="RETICULATA-related"/>
</dbReference>
<evidence type="ECO:0000256" key="4">
    <source>
        <dbReference type="ARBA" id="ARBA00022640"/>
    </source>
</evidence>
<evidence type="ECO:0000256" key="7">
    <source>
        <dbReference type="ARBA" id="ARBA00022989"/>
    </source>
</evidence>
<reference evidence="11" key="1">
    <citation type="submission" date="2015-04" db="UniProtKB">
        <authorList>
            <consortium name="EnsemblPlants"/>
        </authorList>
    </citation>
    <scope>IDENTIFICATION</scope>
</reference>
<dbReference type="Gramene" id="OPUNC07G07910.1">
    <property type="protein sequence ID" value="OPUNC07G07910.1"/>
    <property type="gene ID" value="OPUNC07G07910"/>
</dbReference>
<name>A0A0E0LIT8_ORYPU</name>
<comment type="subcellular location">
    <subcellularLocation>
        <location evidence="1">Plastid</location>
        <location evidence="1">Chloroplast membrane</location>
        <topology evidence="1">Multi-pass membrane protein</topology>
    </subcellularLocation>
</comment>
<feature type="region of interest" description="Disordered" evidence="9">
    <location>
        <begin position="1"/>
        <end position="104"/>
    </location>
</feature>
<accession>A0A0E0LIT8</accession>
<keyword evidence="12" id="KW-1185">Reference proteome</keyword>
<sequence length="550" mass="57206">MSPTQPKAPPRNKNGGGPHVTATHTRPASPWTPSPALQKRPEKPQHPHAPSSSSASRRAAATRHQSPPPPTPASSRSNSPRIERAPPTGIFLDPSPPRRTSISGAWGASMSMAFSCAGARLQGRVGMGKCRGGGGGGAAMVRRSGCYLYPSGRRGLGVRGIRAELPPRACADGGGATTSGSTVVVPEAGQVADHAKEVGAVASPGVLPAEERGEVADVDGSGGNGKLPSGGGGGDGDNGGGGGGGGGDGGDEGDDEFGPILSFDQVVQEVEKRGVSLPSLPADMIEAAKSVGIQKLLLLRYLDMQASAWPLGPAIRSCSLLRNRMLVDPSFLFKIGTEIVIDTCCATFAEVQKRGEEFWSEFELYAADMLVGVVVNVALVGMLAPYARFGGGSASPGLLGRVRHAYDSLPSSVFEAERPGYSFSVQQRIGTYFFKGILYGTVGFFCGLVGQGIANLIMTAKRSVKKSDDDVPVPPLLKTSALWGAFLGVSSNTRYQIINGLERVVEASPVAKRVPAVSLAFTVGVRFANNIYGGMQFVDWARMTAEMAES</sequence>
<evidence type="ECO:0000256" key="9">
    <source>
        <dbReference type="SAM" id="MobiDB-lite"/>
    </source>
</evidence>
<keyword evidence="5 10" id="KW-0812">Transmembrane</keyword>
<dbReference type="PANTHER" id="PTHR31038">
    <property type="entry name" value="EXPRESSED PROTEIN-RELATED"/>
    <property type="match status" value="1"/>
</dbReference>
<keyword evidence="6" id="KW-0809">Transit peptide</keyword>
<keyword evidence="4" id="KW-0934">Plastid</keyword>
<dbReference type="Pfam" id="PF11891">
    <property type="entry name" value="RETICULATA-like"/>
    <property type="match status" value="1"/>
</dbReference>
<organism evidence="11">
    <name type="scientific">Oryza punctata</name>
    <name type="common">Red rice</name>
    <dbReference type="NCBI Taxonomy" id="4537"/>
    <lineage>
        <taxon>Eukaryota</taxon>
        <taxon>Viridiplantae</taxon>
        <taxon>Streptophyta</taxon>
        <taxon>Embryophyta</taxon>
        <taxon>Tracheophyta</taxon>
        <taxon>Spermatophyta</taxon>
        <taxon>Magnoliopsida</taxon>
        <taxon>Liliopsida</taxon>
        <taxon>Poales</taxon>
        <taxon>Poaceae</taxon>
        <taxon>BOP clade</taxon>
        <taxon>Oryzoideae</taxon>
        <taxon>Oryzeae</taxon>
        <taxon>Oryzinae</taxon>
        <taxon>Oryza</taxon>
    </lineage>
</organism>
<dbReference type="Proteomes" id="UP000026962">
    <property type="component" value="Chromosome 7"/>
</dbReference>
<dbReference type="GO" id="GO:0099402">
    <property type="term" value="P:plant organ development"/>
    <property type="evidence" value="ECO:0007669"/>
    <property type="project" value="TreeGrafter"/>
</dbReference>
<feature type="transmembrane region" description="Helical" evidence="10">
    <location>
        <begin position="437"/>
        <end position="457"/>
    </location>
</feature>
<evidence type="ECO:0000313" key="11">
    <source>
        <dbReference type="EnsemblPlants" id="OPUNC07G07910.1"/>
    </source>
</evidence>